<protein>
    <submittedName>
        <fullName evidence="4">Replication initiator protein</fullName>
    </submittedName>
</protein>
<dbReference type="EMBL" id="PP511545">
    <property type="protein sequence ID" value="XCD05325.1"/>
    <property type="molecule type" value="Genomic_DNA"/>
</dbReference>
<evidence type="ECO:0000259" key="1">
    <source>
        <dbReference type="Pfam" id="PF23343"/>
    </source>
</evidence>
<evidence type="ECO:0000313" key="2">
    <source>
        <dbReference type="EMBL" id="XCD03320.1"/>
    </source>
</evidence>
<accession>A0AAU8B888</accession>
<reference evidence="4" key="1">
    <citation type="submission" date="2024-03" db="EMBL/GenBank/DDBJ databases">
        <title>Diverse circular DNA viruses in blood, oral, and fecal samples of captive lemurs.</title>
        <authorList>
            <person name="Paietta E.N."/>
            <person name="Kraberger S."/>
            <person name="Lund M.C."/>
            <person name="Custer J.M."/>
            <person name="Vargas K.M."/>
            <person name="Ehmke E.E."/>
            <person name="Yoder A.D."/>
            <person name="Varsani A."/>
        </authorList>
    </citation>
    <scope>NUCLEOTIDE SEQUENCE</scope>
    <source>
        <strain evidence="2">Duke_18_48</strain>
        <strain evidence="3">Duke_24FS_67</strain>
        <strain evidence="4">Duke_43SS_51</strain>
    </source>
</reference>
<sequence length="353" mass="42596">MSFSLSCKNPIYVKKTNLLVPCGKCLICRRKYQLSWVVRLQHEYLSSDRKALFLTLSYNNDNLPLNNTLVKKDIQDFLKRLRKFYSDVKIKYFAVGEYGSKTFRPHYHIIIFGLKSYNNSKKNMGLAHLISEKIWKKGFCHVGDVNVKTIRYCSKYIMKEFVKGYDREQFEKAGMLFPFSLKSTGLGLKYFMDNIDYIKDQIIHNKPISLFKAKIGYPRYYRKKLVDMGIFDKNLYMDNYRQYMDNLQVSMINELKECGYSLDKCYQHISLYQYFNIEKEYKKELHDVSINIPRRYRSNIKFKSIKFVPFSFEEIEDIQKNHWFTLYKQHYYTSVYRKKLQHTINNWVDNDYE</sequence>
<organism evidence="4">
    <name type="scientific">Dulem virus 204</name>
    <dbReference type="NCBI Taxonomy" id="3145681"/>
    <lineage>
        <taxon>Viruses</taxon>
        <taxon>Monodnaviria</taxon>
        <taxon>Sangervirae</taxon>
        <taxon>Phixviricota</taxon>
        <taxon>Malgrandaviricetes</taxon>
        <taxon>Petitvirales</taxon>
        <taxon>Microviridae</taxon>
        <taxon>Microvirus</taxon>
    </lineage>
</organism>
<dbReference type="InterPro" id="IPR056906">
    <property type="entry name" value="ORF2/G2P_dom"/>
</dbReference>
<dbReference type="EMBL" id="PP511888">
    <property type="protein sequence ID" value="XCD08542.1"/>
    <property type="molecule type" value="Genomic_DNA"/>
</dbReference>
<evidence type="ECO:0000313" key="3">
    <source>
        <dbReference type="EMBL" id="XCD05325.1"/>
    </source>
</evidence>
<name>A0AAU8B888_9VIRU</name>
<feature type="domain" description="Replication-associated protein ORF2/G2P" evidence="1">
    <location>
        <begin position="52"/>
        <end position="160"/>
    </location>
</feature>
<dbReference type="EMBL" id="PP511342">
    <property type="protein sequence ID" value="XCD03320.1"/>
    <property type="molecule type" value="Genomic_DNA"/>
</dbReference>
<proteinExistence type="predicted"/>
<dbReference type="Pfam" id="PF23343">
    <property type="entry name" value="REP_ORF2-G2P"/>
    <property type="match status" value="1"/>
</dbReference>
<evidence type="ECO:0000313" key="4">
    <source>
        <dbReference type="EMBL" id="XCD08542.1"/>
    </source>
</evidence>